<evidence type="ECO:0000256" key="1">
    <source>
        <dbReference type="ARBA" id="ARBA00001362"/>
    </source>
</evidence>
<accession>A0A1M6TSE4</accession>
<keyword evidence="8" id="KW-0961">Cell wall biogenesis/degradation</keyword>
<evidence type="ECO:0000256" key="10">
    <source>
        <dbReference type="SAM" id="Phobius"/>
    </source>
</evidence>
<evidence type="ECO:0000256" key="6">
    <source>
        <dbReference type="ARBA" id="ARBA00022997"/>
    </source>
</evidence>
<keyword evidence="12" id="KW-1185">Reference proteome</keyword>
<dbReference type="PANTHER" id="PTHR43126:SF1">
    <property type="entry name" value="D-ALANYL-D-ALANINE DIPEPTIDASE"/>
    <property type="match status" value="1"/>
</dbReference>
<dbReference type="GO" id="GO:0008270">
    <property type="term" value="F:zinc ion binding"/>
    <property type="evidence" value="ECO:0007669"/>
    <property type="project" value="UniProtKB-UniRule"/>
</dbReference>
<dbReference type="Pfam" id="PF01427">
    <property type="entry name" value="Peptidase_M15"/>
    <property type="match status" value="1"/>
</dbReference>
<dbReference type="RefSeq" id="WP_159433284.1">
    <property type="nucleotide sequence ID" value="NZ_FQZB01000021.1"/>
</dbReference>
<feature type="transmembrane region" description="Helical" evidence="10">
    <location>
        <begin position="7"/>
        <end position="31"/>
    </location>
</feature>
<keyword evidence="7 9" id="KW-0482">Metalloprotease</keyword>
<evidence type="ECO:0000256" key="2">
    <source>
        <dbReference type="ARBA" id="ARBA00022670"/>
    </source>
</evidence>
<feature type="binding site" evidence="9">
    <location>
        <position position="223"/>
    </location>
    <ligand>
        <name>Zn(2+)</name>
        <dbReference type="ChEBI" id="CHEBI:29105"/>
        <note>catalytic</note>
    </ligand>
</feature>
<comment type="similarity">
    <text evidence="9">Belongs to the peptidase M15D family.</text>
</comment>
<dbReference type="EMBL" id="FQZB01000021">
    <property type="protein sequence ID" value="SHK59844.1"/>
    <property type="molecule type" value="Genomic_DNA"/>
</dbReference>
<reference evidence="11 12" key="1">
    <citation type="submission" date="2016-11" db="EMBL/GenBank/DDBJ databases">
        <authorList>
            <person name="Jaros S."/>
            <person name="Januszkiewicz K."/>
            <person name="Wedrychowicz H."/>
        </authorList>
    </citation>
    <scope>NUCLEOTIDE SEQUENCE [LARGE SCALE GENOMIC DNA]</scope>
    <source>
        <strain evidence="11 12">DSM 21758</strain>
    </source>
</reference>
<feature type="binding site" evidence="9">
    <location>
        <position position="164"/>
    </location>
    <ligand>
        <name>Zn(2+)</name>
        <dbReference type="ChEBI" id="CHEBI:29105"/>
        <note>catalytic</note>
    </ligand>
</feature>
<name>A0A1M6TSE4_9CLOT</name>
<evidence type="ECO:0000256" key="3">
    <source>
        <dbReference type="ARBA" id="ARBA00022723"/>
    </source>
</evidence>
<evidence type="ECO:0000256" key="9">
    <source>
        <dbReference type="HAMAP-Rule" id="MF_01924"/>
    </source>
</evidence>
<evidence type="ECO:0000313" key="12">
    <source>
        <dbReference type="Proteomes" id="UP000184310"/>
    </source>
</evidence>
<evidence type="ECO:0000256" key="4">
    <source>
        <dbReference type="ARBA" id="ARBA00022801"/>
    </source>
</evidence>
<dbReference type="AlphaFoldDB" id="A0A1M6TSE4"/>
<dbReference type="GO" id="GO:0006508">
    <property type="term" value="P:proteolysis"/>
    <property type="evidence" value="ECO:0007669"/>
    <property type="project" value="UniProtKB-KW"/>
</dbReference>
<dbReference type="SUPFAM" id="SSF55166">
    <property type="entry name" value="Hedgehog/DD-peptidase"/>
    <property type="match status" value="1"/>
</dbReference>
<feature type="active site" description="Proton donor/acceptor" evidence="9">
    <location>
        <position position="220"/>
    </location>
</feature>
<keyword evidence="10" id="KW-0472">Membrane</keyword>
<gene>
    <name evidence="11" type="ORF">SAMN02745163_04099</name>
</gene>
<keyword evidence="3 9" id="KW-0479">Metal-binding</keyword>
<keyword evidence="4 9" id="KW-0378">Hydrolase</keyword>
<organism evidence="11 12">
    <name type="scientific">Clostridium cavendishii DSM 21758</name>
    <dbReference type="NCBI Taxonomy" id="1121302"/>
    <lineage>
        <taxon>Bacteria</taxon>
        <taxon>Bacillati</taxon>
        <taxon>Bacillota</taxon>
        <taxon>Clostridia</taxon>
        <taxon>Eubacteriales</taxon>
        <taxon>Clostridiaceae</taxon>
        <taxon>Clostridium</taxon>
    </lineage>
</organism>
<protein>
    <recommendedName>
        <fullName evidence="9">D-alanyl-D-alanine dipeptidase</fullName>
        <shortName evidence="9">D-Ala-D-Ala dipeptidase</shortName>
        <ecNumber evidence="9">3.4.13.22</ecNumber>
    </recommendedName>
</protein>
<feature type="site" description="Transition state stabilizer" evidence="9">
    <location>
        <position position="129"/>
    </location>
</feature>
<feature type="binding site" evidence="9">
    <location>
        <position position="157"/>
    </location>
    <ligand>
        <name>Zn(2+)</name>
        <dbReference type="ChEBI" id="CHEBI:29105"/>
        <note>catalytic</note>
    </ligand>
</feature>
<comment type="catalytic activity">
    <reaction evidence="1 9">
        <text>D-alanyl-D-alanine + H2O = 2 D-alanine</text>
        <dbReference type="Rhea" id="RHEA:20661"/>
        <dbReference type="ChEBI" id="CHEBI:15377"/>
        <dbReference type="ChEBI" id="CHEBI:57416"/>
        <dbReference type="ChEBI" id="CHEBI:57822"/>
        <dbReference type="EC" id="3.4.13.22"/>
    </reaction>
</comment>
<evidence type="ECO:0000256" key="8">
    <source>
        <dbReference type="ARBA" id="ARBA00023316"/>
    </source>
</evidence>
<evidence type="ECO:0000313" key="11">
    <source>
        <dbReference type="EMBL" id="SHK59844.1"/>
    </source>
</evidence>
<dbReference type="EC" id="3.4.13.22" evidence="9"/>
<keyword evidence="5 9" id="KW-0862">Zinc</keyword>
<keyword evidence="10" id="KW-1133">Transmembrane helix</keyword>
<comment type="function">
    <text evidence="9">Catalyzes hydrolysis of the D-alanyl-D-alanine dipeptide.</text>
</comment>
<comment type="cofactor">
    <cofactor evidence="9">
        <name>Zn(2+)</name>
        <dbReference type="ChEBI" id="CHEBI:29105"/>
    </cofactor>
    <text evidence="9">Binds 1 zinc ion per subunit.</text>
</comment>
<dbReference type="HAMAP" id="MF_01924">
    <property type="entry name" value="A_A_dipeptidase"/>
    <property type="match status" value="1"/>
</dbReference>
<dbReference type="CDD" id="cd14840">
    <property type="entry name" value="D-Ala-D-Ala_dipeptidase_Aad"/>
    <property type="match status" value="1"/>
</dbReference>
<dbReference type="InterPro" id="IPR009045">
    <property type="entry name" value="Zn_M74/Hedgehog-like"/>
</dbReference>
<proteinExistence type="inferred from homology"/>
<dbReference type="PANTHER" id="PTHR43126">
    <property type="entry name" value="D-ALANYL-D-ALANINE DIPEPTIDASE"/>
    <property type="match status" value="1"/>
</dbReference>
<dbReference type="GO" id="GO:0071555">
    <property type="term" value="P:cell wall organization"/>
    <property type="evidence" value="ECO:0007669"/>
    <property type="project" value="UniProtKB-KW"/>
</dbReference>
<dbReference type="STRING" id="1121302.SAMN02745163_04099"/>
<dbReference type="GO" id="GO:0008237">
    <property type="term" value="F:metallopeptidase activity"/>
    <property type="evidence" value="ECO:0007669"/>
    <property type="project" value="UniProtKB-KW"/>
</dbReference>
<keyword evidence="6 9" id="KW-0224">Dipeptidase</keyword>
<dbReference type="InterPro" id="IPR000755">
    <property type="entry name" value="A_A_dipeptidase"/>
</dbReference>
<evidence type="ECO:0000256" key="5">
    <source>
        <dbReference type="ARBA" id="ARBA00022833"/>
    </source>
</evidence>
<dbReference type="OrthoDB" id="9801430at2"/>
<dbReference type="Gene3D" id="3.30.1380.10">
    <property type="match status" value="1"/>
</dbReference>
<keyword evidence="10" id="KW-0812">Transmembrane</keyword>
<keyword evidence="2 9" id="KW-0645">Protease</keyword>
<dbReference type="Proteomes" id="UP000184310">
    <property type="component" value="Unassembled WGS sequence"/>
</dbReference>
<sequence length="246" mass="28016">MKRLTKPLYFIAIILIIASGLVLGALISIIFSNSAPNQSKLDIAKFDIKDHESLYVKIPTSKSGLVYVIDVDPSIIKELRYATTDNFTHTKIYPFSACLLQKNTAKKLKEANAEFKTLGYTIKIWDAYRPYDVQKYLWSFVSDSRFIANPNAAGSRHNRGAAVDITLVDNNNNNLIMPTGFDAFTEKAYRNAPMSDEARKNVDLLTSIMKKHGFNTIETEWWHYDDTDADSYPILNITFEELENLR</sequence>
<evidence type="ECO:0000256" key="7">
    <source>
        <dbReference type="ARBA" id="ARBA00023049"/>
    </source>
</evidence>
<dbReference type="GO" id="GO:0160237">
    <property type="term" value="F:D-Ala-D-Ala dipeptidase activity"/>
    <property type="evidence" value="ECO:0007669"/>
    <property type="project" value="UniProtKB-EC"/>
</dbReference>